<evidence type="ECO:0000313" key="2">
    <source>
        <dbReference type="Proteomes" id="UP000322225"/>
    </source>
</evidence>
<dbReference type="AlphaFoldDB" id="A0AAJ8LMJ1"/>
<name>A0AAJ8LMJ1_9TREE</name>
<gene>
    <name evidence="1" type="ORF">CI109_105954</name>
</gene>
<evidence type="ECO:0000313" key="1">
    <source>
        <dbReference type="EMBL" id="WWD21468.1"/>
    </source>
</evidence>
<proteinExistence type="predicted"/>
<accession>A0AAJ8LMJ1</accession>
<dbReference type="EMBL" id="CP144061">
    <property type="protein sequence ID" value="WWD21468.1"/>
    <property type="molecule type" value="Genomic_DNA"/>
</dbReference>
<reference evidence="1" key="1">
    <citation type="submission" date="2017-08" db="EMBL/GenBank/DDBJ databases">
        <authorList>
            <person name="Cuomo C."/>
            <person name="Billmyre B."/>
            <person name="Heitman J."/>
        </authorList>
    </citation>
    <scope>NUCLEOTIDE SEQUENCE</scope>
    <source>
        <strain evidence="1">CBS 12478</strain>
    </source>
</reference>
<dbReference type="KEGG" id="ksn:43589296"/>
<reference evidence="1" key="2">
    <citation type="submission" date="2024-01" db="EMBL/GenBank/DDBJ databases">
        <title>Comparative genomics of Cryptococcus and Kwoniella reveals pathogenesis evolution and contrasting modes of karyotype evolution via chromosome fusion or intercentromeric recombination.</title>
        <authorList>
            <person name="Coelho M.A."/>
            <person name="David-Palma M."/>
            <person name="Shea T."/>
            <person name="Bowers K."/>
            <person name="McGinley-Smith S."/>
            <person name="Mohammad A.W."/>
            <person name="Gnirke A."/>
            <person name="Yurkov A.M."/>
            <person name="Nowrousian M."/>
            <person name="Sun S."/>
            <person name="Cuomo C.A."/>
            <person name="Heitman J."/>
        </authorList>
    </citation>
    <scope>NUCLEOTIDE SEQUENCE</scope>
    <source>
        <strain evidence="1">CBS 12478</strain>
    </source>
</reference>
<keyword evidence="2" id="KW-1185">Reference proteome</keyword>
<protein>
    <submittedName>
        <fullName evidence="1">Uncharacterized protein</fullName>
    </submittedName>
</protein>
<sequence length="206" mass="23780">MLRFDNVDHPHQEGRCTLIKHLRPKTIVFFSHNYIDVQDMPPSLYACCEEIVSVMPPCCEHLLIQLHNLMAGPRLCKITYVFHTLPSTASWYSGSLPFRSMVEELKPLSCVISAFPSNIQVVIVNAGSLRPHRSNGVLWKRTTESDDAQVIIMDQLEEVLRDEGNSPEQVRKNMGRVCFITMKEYLMREKWKGIIPEETARDWLNH</sequence>
<dbReference type="Proteomes" id="UP000322225">
    <property type="component" value="Chromosome 11"/>
</dbReference>
<organism evidence="1 2">
    <name type="scientific">Kwoniella shandongensis</name>
    <dbReference type="NCBI Taxonomy" id="1734106"/>
    <lineage>
        <taxon>Eukaryota</taxon>
        <taxon>Fungi</taxon>
        <taxon>Dikarya</taxon>
        <taxon>Basidiomycota</taxon>
        <taxon>Agaricomycotina</taxon>
        <taxon>Tremellomycetes</taxon>
        <taxon>Tremellales</taxon>
        <taxon>Cryptococcaceae</taxon>
        <taxon>Kwoniella</taxon>
    </lineage>
</organism>
<dbReference type="GeneID" id="43589296"/>
<dbReference type="RefSeq" id="XP_031860667.2">
    <property type="nucleotide sequence ID" value="XM_032005155.2"/>
</dbReference>